<evidence type="ECO:0000259" key="6">
    <source>
        <dbReference type="Pfam" id="PF18089"/>
    </source>
</evidence>
<dbReference type="EMBL" id="LYCR01000014">
    <property type="protein sequence ID" value="OGM48701.1"/>
    <property type="molecule type" value="Genomic_DNA"/>
</dbReference>
<dbReference type="GeneID" id="34445460"/>
<feature type="domain" description="DAPG hydrolase PhiG" evidence="6">
    <location>
        <begin position="116"/>
        <end position="283"/>
    </location>
</feature>
<dbReference type="InterPro" id="IPR041526">
    <property type="entry name" value="DAPG_hydrolase"/>
</dbReference>
<dbReference type="GO" id="GO:0046872">
    <property type="term" value="F:metal ion binding"/>
    <property type="evidence" value="ECO:0007669"/>
    <property type="project" value="UniProtKB-KW"/>
</dbReference>
<dbReference type="OrthoDB" id="3335931at2759"/>
<evidence type="ECO:0000313" key="8">
    <source>
        <dbReference type="Proteomes" id="UP000179179"/>
    </source>
</evidence>
<feature type="region of interest" description="Disordered" evidence="5">
    <location>
        <begin position="1"/>
        <end position="29"/>
    </location>
</feature>
<protein>
    <recommendedName>
        <fullName evidence="6">DAPG hydrolase PhiG domain-containing protein</fullName>
    </recommendedName>
</protein>
<dbReference type="AlphaFoldDB" id="A0A1F8AAM4"/>
<evidence type="ECO:0000256" key="4">
    <source>
        <dbReference type="ARBA" id="ARBA00022833"/>
    </source>
</evidence>
<dbReference type="Pfam" id="PF18089">
    <property type="entry name" value="DAPG_hydrolase"/>
    <property type="match status" value="1"/>
</dbReference>
<feature type="compositionally biased region" description="Basic and acidic residues" evidence="5">
    <location>
        <begin position="1"/>
        <end position="14"/>
    </location>
</feature>
<keyword evidence="8" id="KW-1185">Reference proteome</keyword>
<dbReference type="Proteomes" id="UP000179179">
    <property type="component" value="Unassembled WGS sequence"/>
</dbReference>
<accession>A0A1F8AAM4</accession>
<keyword evidence="4" id="KW-0862">Zinc</keyword>
<evidence type="ECO:0000256" key="3">
    <source>
        <dbReference type="ARBA" id="ARBA00022801"/>
    </source>
</evidence>
<organism evidence="7 8">
    <name type="scientific">Aspergillus bombycis</name>
    <dbReference type="NCBI Taxonomy" id="109264"/>
    <lineage>
        <taxon>Eukaryota</taxon>
        <taxon>Fungi</taxon>
        <taxon>Dikarya</taxon>
        <taxon>Ascomycota</taxon>
        <taxon>Pezizomycotina</taxon>
        <taxon>Eurotiomycetes</taxon>
        <taxon>Eurotiomycetidae</taxon>
        <taxon>Eurotiales</taxon>
        <taxon>Aspergillaceae</taxon>
        <taxon>Aspergillus</taxon>
    </lineage>
</organism>
<sequence>MTLRIAETESHDDAEPSYDFPNTSNRPSKALKLHTQTHGDPYKMATEKSGSLTSVNADPYDPVDKNYYLGYRQNDFDKPFAKFYNSVTPPISDELQKGLSASPWASDLGYPAKEAKDYLLQKGYQLMENGYTILHDKTLFIAARTEIPEVTGDMYNWWFGWHLTDTTRYKLWNPIAHQYAWRHPNTLEWSTEDLPSRYIGSYSFISEFIGNDGGKLTIAFIDPAELGIDKRKFDDQGVEAMVVGHIHIGAHITSGFDDQSYLIHQVRRMSNGRRELRSRFWIAGASPQVGHDLMVHCGIEMSHLNTFLPTLYDEFKHSV</sequence>
<gene>
    <name evidence="7" type="ORF">ABOM_002070</name>
</gene>
<evidence type="ECO:0000256" key="2">
    <source>
        <dbReference type="ARBA" id="ARBA00022723"/>
    </source>
</evidence>
<reference evidence="7 8" key="1">
    <citation type="journal article" date="2016" name="Genome Biol. Evol.">
        <title>Draft genome sequence of an aflatoxigenic Aspergillus species, A. bombycis.</title>
        <authorList>
            <person name="Moore G.G."/>
            <person name="Mack B.M."/>
            <person name="Beltz S.B."/>
            <person name="Gilbert M.K."/>
        </authorList>
    </citation>
    <scope>NUCLEOTIDE SEQUENCE [LARGE SCALE GENOMIC DNA]</scope>
    <source>
        <strain evidence="8">NRRL 26010</strain>
    </source>
</reference>
<evidence type="ECO:0000313" key="7">
    <source>
        <dbReference type="EMBL" id="OGM48701.1"/>
    </source>
</evidence>
<keyword evidence="3" id="KW-0378">Hydrolase</keyword>
<proteinExistence type="predicted"/>
<evidence type="ECO:0000256" key="1">
    <source>
        <dbReference type="ARBA" id="ARBA00001947"/>
    </source>
</evidence>
<name>A0A1F8AAM4_9EURO</name>
<dbReference type="RefSeq" id="XP_022392418.1">
    <property type="nucleotide sequence ID" value="XM_022529200.1"/>
</dbReference>
<comment type="cofactor">
    <cofactor evidence="1">
        <name>Zn(2+)</name>
        <dbReference type="ChEBI" id="CHEBI:29105"/>
    </cofactor>
</comment>
<comment type="caution">
    <text evidence="7">The sequence shown here is derived from an EMBL/GenBank/DDBJ whole genome shotgun (WGS) entry which is preliminary data.</text>
</comment>
<evidence type="ECO:0000256" key="5">
    <source>
        <dbReference type="SAM" id="MobiDB-lite"/>
    </source>
</evidence>
<keyword evidence="2" id="KW-0479">Metal-binding</keyword>
<dbReference type="GO" id="GO:0016787">
    <property type="term" value="F:hydrolase activity"/>
    <property type="evidence" value="ECO:0007669"/>
    <property type="project" value="UniProtKB-KW"/>
</dbReference>